<sequence length="160" mass="18511">MNTRSNRKHRKETPAHTEVVDEDESIPIWHPIWVAISQGEGVFKHWSLFVEDENDQNQSFIVQVQGSSGRFRYEQRKENKHESESLIELIHVGHVQQADLRNLRRTAREVEVKNGDATWNCQDFVWNVLGAIASAGLTDGEDSVYIEGRRKVWSRMEGLV</sequence>
<protein>
    <submittedName>
        <fullName evidence="2">Uncharacterized protein</fullName>
    </submittedName>
</protein>
<proteinExistence type="predicted"/>
<dbReference type="EMBL" id="JAZHXI010000024">
    <property type="protein sequence ID" value="KAL2060062.1"/>
    <property type="molecule type" value="Genomic_DNA"/>
</dbReference>
<evidence type="ECO:0000256" key="1">
    <source>
        <dbReference type="SAM" id="MobiDB-lite"/>
    </source>
</evidence>
<comment type="caution">
    <text evidence="2">The sequence shown here is derived from an EMBL/GenBank/DDBJ whole genome shotgun (WGS) entry which is preliminary data.</text>
</comment>
<reference evidence="2 3" key="1">
    <citation type="journal article" date="2024" name="Commun. Biol.">
        <title>Comparative genomic analysis of thermophilic fungi reveals convergent evolutionary adaptations and gene losses.</title>
        <authorList>
            <person name="Steindorff A.S."/>
            <person name="Aguilar-Pontes M.V."/>
            <person name="Robinson A.J."/>
            <person name="Andreopoulos B."/>
            <person name="LaButti K."/>
            <person name="Kuo A."/>
            <person name="Mondo S."/>
            <person name="Riley R."/>
            <person name="Otillar R."/>
            <person name="Haridas S."/>
            <person name="Lipzen A."/>
            <person name="Grimwood J."/>
            <person name="Schmutz J."/>
            <person name="Clum A."/>
            <person name="Reid I.D."/>
            <person name="Moisan M.C."/>
            <person name="Butler G."/>
            <person name="Nguyen T.T.M."/>
            <person name="Dewar K."/>
            <person name="Conant G."/>
            <person name="Drula E."/>
            <person name="Henrissat B."/>
            <person name="Hansel C."/>
            <person name="Singer S."/>
            <person name="Hutchinson M.I."/>
            <person name="de Vries R.P."/>
            <person name="Natvig D.O."/>
            <person name="Powell A.J."/>
            <person name="Tsang A."/>
            <person name="Grigoriev I.V."/>
        </authorList>
    </citation>
    <scope>NUCLEOTIDE SEQUENCE [LARGE SCALE GENOMIC DNA]</scope>
    <source>
        <strain evidence="2 3">CBS 494.80</strain>
    </source>
</reference>
<dbReference type="Proteomes" id="UP001595075">
    <property type="component" value="Unassembled WGS sequence"/>
</dbReference>
<gene>
    <name evidence="2" type="ORF">VTL71DRAFT_9884</name>
</gene>
<evidence type="ECO:0000313" key="2">
    <source>
        <dbReference type="EMBL" id="KAL2060062.1"/>
    </source>
</evidence>
<accession>A0ABR4BRP7</accession>
<keyword evidence="3" id="KW-1185">Reference proteome</keyword>
<feature type="compositionally biased region" description="Basic residues" evidence="1">
    <location>
        <begin position="1"/>
        <end position="11"/>
    </location>
</feature>
<organism evidence="2 3">
    <name type="scientific">Oculimacula yallundae</name>
    <dbReference type="NCBI Taxonomy" id="86028"/>
    <lineage>
        <taxon>Eukaryota</taxon>
        <taxon>Fungi</taxon>
        <taxon>Dikarya</taxon>
        <taxon>Ascomycota</taxon>
        <taxon>Pezizomycotina</taxon>
        <taxon>Leotiomycetes</taxon>
        <taxon>Helotiales</taxon>
        <taxon>Ploettnerulaceae</taxon>
        <taxon>Oculimacula</taxon>
    </lineage>
</organism>
<evidence type="ECO:0000313" key="3">
    <source>
        <dbReference type="Proteomes" id="UP001595075"/>
    </source>
</evidence>
<dbReference type="InterPro" id="IPR046670">
    <property type="entry name" value="DUF6540"/>
</dbReference>
<name>A0ABR4BRP7_9HELO</name>
<dbReference type="Pfam" id="PF20174">
    <property type="entry name" value="DUF6540"/>
    <property type="match status" value="1"/>
</dbReference>
<feature type="region of interest" description="Disordered" evidence="1">
    <location>
        <begin position="1"/>
        <end position="21"/>
    </location>
</feature>